<protein>
    <recommendedName>
        <fullName evidence="4">CHAD domain-containing protein</fullName>
    </recommendedName>
</protein>
<evidence type="ECO:0000256" key="1">
    <source>
        <dbReference type="SAM" id="MobiDB-lite"/>
    </source>
</evidence>
<dbReference type="RefSeq" id="WP_142887851.1">
    <property type="nucleotide sequence ID" value="NZ_VIKR01000001.1"/>
</dbReference>
<proteinExistence type="predicted"/>
<feature type="region of interest" description="Disordered" evidence="1">
    <location>
        <begin position="239"/>
        <end position="316"/>
    </location>
</feature>
<evidence type="ECO:0000313" key="2">
    <source>
        <dbReference type="EMBL" id="TQV76491.1"/>
    </source>
</evidence>
<keyword evidence="3" id="KW-1185">Reference proteome</keyword>
<gene>
    <name evidence="2" type="ORF">FLL45_00570</name>
</gene>
<reference evidence="2 3" key="1">
    <citation type="submission" date="2019-06" db="EMBL/GenBank/DDBJ databases">
        <title>Draft genome of Aliikangiella marina GYP-15.</title>
        <authorList>
            <person name="Wang G."/>
        </authorList>
    </citation>
    <scope>NUCLEOTIDE SEQUENCE [LARGE SCALE GENOMIC DNA]</scope>
    <source>
        <strain evidence="2 3">GYP-15</strain>
    </source>
</reference>
<feature type="compositionally biased region" description="Polar residues" evidence="1">
    <location>
        <begin position="250"/>
        <end position="259"/>
    </location>
</feature>
<dbReference type="AlphaFoldDB" id="A0A545TH69"/>
<accession>A0A545TH69</accession>
<dbReference type="EMBL" id="VIKR01000001">
    <property type="protein sequence ID" value="TQV76491.1"/>
    <property type="molecule type" value="Genomic_DNA"/>
</dbReference>
<name>A0A545TH69_9GAMM</name>
<evidence type="ECO:0008006" key="4">
    <source>
        <dbReference type="Google" id="ProtNLM"/>
    </source>
</evidence>
<dbReference type="OrthoDB" id="5291451at2"/>
<evidence type="ECO:0000313" key="3">
    <source>
        <dbReference type="Proteomes" id="UP000317839"/>
    </source>
</evidence>
<feature type="compositionally biased region" description="Low complexity" evidence="1">
    <location>
        <begin position="294"/>
        <end position="316"/>
    </location>
</feature>
<dbReference type="Proteomes" id="UP000317839">
    <property type="component" value="Unassembled WGS sequence"/>
</dbReference>
<comment type="caution">
    <text evidence="2">The sequence shown here is derived from an EMBL/GenBank/DDBJ whole genome shotgun (WGS) entry which is preliminary data.</text>
</comment>
<sequence length="316" mass="35828">MKHPWIIIAFLFLVAGCTSRSEELNHMLKQRYSQIETAINQLQLKLNANQISNATRLGIYSDKLETLKPEYQELIDSLRRNATTSGPLFLALVDRFEQVKKAPGESVAQLEEKYIEASNVLEALRPATFNDALSDTVNVMADISDGELTRVNSLSKDLEAASNNSQDFGAGSQYIGNPTYGQWRTGSDGLSFWEWYGIYALFDNLSGGRRHYYHSWSRSRPYSYYHDYGRYRYTSPANYKKQSRLETRTQKSFRSQGKRFSSPYAKQRVGASRLSKESTSRPSSGSFRKASSYRNSASSTTRRGSSRTSRGPSRGK</sequence>
<organism evidence="2 3">
    <name type="scientific">Aliikangiella marina</name>
    <dbReference type="NCBI Taxonomy" id="1712262"/>
    <lineage>
        <taxon>Bacteria</taxon>
        <taxon>Pseudomonadati</taxon>
        <taxon>Pseudomonadota</taxon>
        <taxon>Gammaproteobacteria</taxon>
        <taxon>Oceanospirillales</taxon>
        <taxon>Pleioneaceae</taxon>
        <taxon>Aliikangiella</taxon>
    </lineage>
</organism>
<dbReference type="PROSITE" id="PS51257">
    <property type="entry name" value="PROKAR_LIPOPROTEIN"/>
    <property type="match status" value="1"/>
</dbReference>